<reference evidence="2" key="1">
    <citation type="submission" date="2022-11" db="UniProtKB">
        <authorList>
            <consortium name="WormBaseParasite"/>
        </authorList>
    </citation>
    <scope>IDENTIFICATION</scope>
</reference>
<proteinExistence type="predicted"/>
<name>A0A914QRL3_9BILA</name>
<dbReference type="AlphaFoldDB" id="A0A914QRL3"/>
<dbReference type="Proteomes" id="UP000887578">
    <property type="component" value="Unplaced"/>
</dbReference>
<keyword evidence="1" id="KW-1185">Reference proteome</keyword>
<organism evidence="1 2">
    <name type="scientific">Panagrolaimus davidi</name>
    <dbReference type="NCBI Taxonomy" id="227884"/>
    <lineage>
        <taxon>Eukaryota</taxon>
        <taxon>Metazoa</taxon>
        <taxon>Ecdysozoa</taxon>
        <taxon>Nematoda</taxon>
        <taxon>Chromadorea</taxon>
        <taxon>Rhabditida</taxon>
        <taxon>Tylenchina</taxon>
        <taxon>Panagrolaimomorpha</taxon>
        <taxon>Panagrolaimoidea</taxon>
        <taxon>Panagrolaimidae</taxon>
        <taxon>Panagrolaimus</taxon>
    </lineage>
</organism>
<dbReference type="WBParaSite" id="PDA_v2.g6139.t1">
    <property type="protein sequence ID" value="PDA_v2.g6139.t1"/>
    <property type="gene ID" value="PDA_v2.g6139"/>
</dbReference>
<evidence type="ECO:0000313" key="2">
    <source>
        <dbReference type="WBParaSite" id="PDA_v2.g6139.t1"/>
    </source>
</evidence>
<accession>A0A914QRL3</accession>
<sequence>MKLQLIPLIKNPFEFQKQQSDKGSKQEVSQFKASKRLLNSNKSDLYFNTVKKTVTPRPIPLPRKLCNIPAIKAPSNLIFELTFNSEEEENVETKLSKPKPPSLNIPSKVEEFLASGSNVTYSIDETDTTGHEMTWLSTSQPKSSKNSNIIPIKVESKLFLENRITTIPSPTFQHQKTTKYSNLIPNEPLKMMQQHRKVESKMQPPSKTILNFSTKIKSKLDEKPEIVGKKSKAVNLHPSKLPVS</sequence>
<evidence type="ECO:0000313" key="1">
    <source>
        <dbReference type="Proteomes" id="UP000887578"/>
    </source>
</evidence>
<protein>
    <submittedName>
        <fullName evidence="2">Uncharacterized protein</fullName>
    </submittedName>
</protein>